<comment type="caution">
    <text evidence="1">The sequence shown here is derived from an EMBL/GenBank/DDBJ whole genome shotgun (WGS) entry which is preliminary data.</text>
</comment>
<name>A0ABY1YE96_9RHOB</name>
<accession>A0ABY1YE96</accession>
<sequence length="81" mass="8633">MIVVVVVAAFAPFRSNCMGFLHLFPVALVVSLAVLGKIEAQVAVVALHQFEAFLGPEPFGFQVLSRILNAEVFDEGFGLGA</sequence>
<dbReference type="EMBL" id="SIRL01000026">
    <property type="protein sequence ID" value="TBN45497.1"/>
    <property type="molecule type" value="Genomic_DNA"/>
</dbReference>
<feature type="non-terminal residue" evidence="1">
    <location>
        <position position="81"/>
    </location>
</feature>
<proteinExistence type="predicted"/>
<gene>
    <name evidence="1" type="ORF">EYF88_17275</name>
</gene>
<dbReference type="RefSeq" id="WP_131023400.1">
    <property type="nucleotide sequence ID" value="NZ_SIRL01000026.1"/>
</dbReference>
<evidence type="ECO:0008006" key="3">
    <source>
        <dbReference type="Google" id="ProtNLM"/>
    </source>
</evidence>
<organism evidence="1 2">
    <name type="scientific">Paracoccus sediminis</name>
    <dbReference type="NCBI Taxonomy" id="1214787"/>
    <lineage>
        <taxon>Bacteria</taxon>
        <taxon>Pseudomonadati</taxon>
        <taxon>Pseudomonadota</taxon>
        <taxon>Alphaproteobacteria</taxon>
        <taxon>Rhodobacterales</taxon>
        <taxon>Paracoccaceae</taxon>
        <taxon>Paracoccus</taxon>
    </lineage>
</organism>
<dbReference type="Proteomes" id="UP000292859">
    <property type="component" value="Unassembled WGS sequence"/>
</dbReference>
<evidence type="ECO:0000313" key="2">
    <source>
        <dbReference type="Proteomes" id="UP000292859"/>
    </source>
</evidence>
<reference evidence="1 2" key="1">
    <citation type="submission" date="2019-02" db="EMBL/GenBank/DDBJ databases">
        <authorList>
            <person name="Zhang G."/>
        </authorList>
    </citation>
    <scope>NUCLEOTIDE SEQUENCE [LARGE SCALE GENOMIC DNA]</scope>
    <source>
        <strain evidence="1 2">CMB17</strain>
    </source>
</reference>
<protein>
    <recommendedName>
        <fullName evidence="3">Secreted protein</fullName>
    </recommendedName>
</protein>
<keyword evidence="2" id="KW-1185">Reference proteome</keyword>
<evidence type="ECO:0000313" key="1">
    <source>
        <dbReference type="EMBL" id="TBN45497.1"/>
    </source>
</evidence>